<dbReference type="Gene3D" id="3.30.70.2450">
    <property type="match status" value="1"/>
</dbReference>
<feature type="domain" description="FAD-binding" evidence="4">
    <location>
        <begin position="4"/>
        <end position="329"/>
    </location>
</feature>
<comment type="cofactor">
    <cofactor evidence="1">
        <name>FAD</name>
        <dbReference type="ChEBI" id="CHEBI:57692"/>
    </cofactor>
</comment>
<dbReference type="InterPro" id="IPR050641">
    <property type="entry name" value="RIFMO-like"/>
</dbReference>
<dbReference type="PANTHER" id="PTHR43004:SF19">
    <property type="entry name" value="BINDING MONOOXYGENASE, PUTATIVE (JCVI)-RELATED"/>
    <property type="match status" value="1"/>
</dbReference>
<dbReference type="PANTHER" id="PTHR43004">
    <property type="entry name" value="TRK SYSTEM POTASSIUM UPTAKE PROTEIN"/>
    <property type="match status" value="1"/>
</dbReference>
<protein>
    <submittedName>
        <fullName evidence="5">Bifunctional hydroxylase/dehydrase</fullName>
    </submittedName>
</protein>
<dbReference type="InterPro" id="IPR002938">
    <property type="entry name" value="FAD-bd"/>
</dbReference>
<dbReference type="RefSeq" id="WP_073480041.1">
    <property type="nucleotide sequence ID" value="NZ_FQVN01000001.1"/>
</dbReference>
<dbReference type="EMBL" id="FQVN01000001">
    <property type="protein sequence ID" value="SHE76401.1"/>
    <property type="molecule type" value="Genomic_DNA"/>
</dbReference>
<name>A0A1M4W556_STRHI</name>
<evidence type="ECO:0000256" key="1">
    <source>
        <dbReference type="ARBA" id="ARBA00001974"/>
    </source>
</evidence>
<evidence type="ECO:0000256" key="3">
    <source>
        <dbReference type="ARBA" id="ARBA00022827"/>
    </source>
</evidence>
<dbReference type="GO" id="GO:0016709">
    <property type="term" value="F:oxidoreductase activity, acting on paired donors, with incorporation or reduction of molecular oxygen, NAD(P)H as one donor, and incorporation of one atom of oxygen"/>
    <property type="evidence" value="ECO:0007669"/>
    <property type="project" value="UniProtKB-ARBA"/>
</dbReference>
<keyword evidence="6" id="KW-1185">Reference proteome</keyword>
<sequence>MATTQVIVAGAGPVGLTLAAELRLAGAEVVVLERLAEPTGQSRALGMHTRTLEVLDQRGVFDRLGGQLGTWGHFGAISLDFGVLDSHVAGQMLIPQVRTERVLGEWAEELGVPVRRGHEVVGMTQDADGVEVEVAGPEGSYRLRAAYLVGCDGGRSTVRKLAGFDFPGTDATTEYLMADVEGIDLPARFSQPLERGGISSFPLGDGVVRVLLAEWGAPPRRRTEPPAFAEVVERAARISGEDISAGTPRWVTAFGDACRQASEYRRGRVLLAGDAAHIHLPAGGQGLNLGVQDAVNLGWKLGAVVTGRAPEELLDTYHSERHPVGAEVLFNTRAQSLLLNTGPEADPLRSMLARIFQMAEVNRYLTGLISAVDIRYEVGAGEHSLLGRRMPHRVLSTEDGETTTTRLLRTARGVLLDLADDAGLRAAAAGWSDRVDVVRASSAELAGVDAVLLRPDGYVAWVAPDTGEALDAALRRWFGAPRAH</sequence>
<dbReference type="SUPFAM" id="SSF51905">
    <property type="entry name" value="FAD/NAD(P)-binding domain"/>
    <property type="match status" value="1"/>
</dbReference>
<keyword evidence="2" id="KW-0285">Flavoprotein</keyword>
<dbReference type="Gene3D" id="3.50.50.60">
    <property type="entry name" value="FAD/NAD(P)-binding domain"/>
    <property type="match status" value="1"/>
</dbReference>
<dbReference type="PRINTS" id="PR00420">
    <property type="entry name" value="RNGMNOXGNASE"/>
</dbReference>
<gene>
    <name evidence="5" type="ORF">SAMN05444320_1011010</name>
</gene>
<evidence type="ECO:0000259" key="4">
    <source>
        <dbReference type="Pfam" id="PF01494"/>
    </source>
</evidence>
<evidence type="ECO:0000313" key="5">
    <source>
        <dbReference type="EMBL" id="SHE76401.1"/>
    </source>
</evidence>
<dbReference type="AlphaFoldDB" id="A0A1M4W556"/>
<dbReference type="Gene3D" id="3.40.30.120">
    <property type="match status" value="1"/>
</dbReference>
<organism evidence="5 6">
    <name type="scientific">Streptoalloteichus hindustanus</name>
    <dbReference type="NCBI Taxonomy" id="2017"/>
    <lineage>
        <taxon>Bacteria</taxon>
        <taxon>Bacillati</taxon>
        <taxon>Actinomycetota</taxon>
        <taxon>Actinomycetes</taxon>
        <taxon>Pseudonocardiales</taxon>
        <taxon>Pseudonocardiaceae</taxon>
        <taxon>Streptoalloteichus</taxon>
    </lineage>
</organism>
<reference evidence="5 6" key="1">
    <citation type="submission" date="2016-11" db="EMBL/GenBank/DDBJ databases">
        <authorList>
            <person name="Jaros S."/>
            <person name="Januszkiewicz K."/>
            <person name="Wedrychowicz H."/>
        </authorList>
    </citation>
    <scope>NUCLEOTIDE SEQUENCE [LARGE SCALE GENOMIC DNA]</scope>
    <source>
        <strain evidence="5 6">DSM 44523</strain>
    </source>
</reference>
<keyword evidence="3" id="KW-0274">FAD</keyword>
<dbReference type="GO" id="GO:0071949">
    <property type="term" value="F:FAD binding"/>
    <property type="evidence" value="ECO:0007669"/>
    <property type="project" value="InterPro"/>
</dbReference>
<dbReference type="Proteomes" id="UP000184501">
    <property type="component" value="Unassembled WGS sequence"/>
</dbReference>
<accession>A0A1M4W556</accession>
<proteinExistence type="predicted"/>
<dbReference type="STRING" id="2017.SAMN05444320_1011010"/>
<evidence type="ECO:0000256" key="2">
    <source>
        <dbReference type="ARBA" id="ARBA00022630"/>
    </source>
</evidence>
<dbReference type="OrthoDB" id="4141215at2"/>
<dbReference type="Pfam" id="PF21274">
    <property type="entry name" value="Rng_hyd_C"/>
    <property type="match status" value="1"/>
</dbReference>
<evidence type="ECO:0000313" key="6">
    <source>
        <dbReference type="Proteomes" id="UP000184501"/>
    </source>
</evidence>
<dbReference type="Pfam" id="PF01494">
    <property type="entry name" value="FAD_binding_3"/>
    <property type="match status" value="1"/>
</dbReference>
<dbReference type="InterPro" id="IPR036188">
    <property type="entry name" value="FAD/NAD-bd_sf"/>
</dbReference>